<dbReference type="InterPro" id="IPR026954">
    <property type="entry name" value="PknH-like_Extracell"/>
</dbReference>
<dbReference type="EMBL" id="AP022581">
    <property type="protein sequence ID" value="BBX95225.1"/>
    <property type="molecule type" value="Genomic_DNA"/>
</dbReference>
<organism evidence="1 2">
    <name type="scientific">Mycobacterium lacus</name>
    <dbReference type="NCBI Taxonomy" id="169765"/>
    <lineage>
        <taxon>Bacteria</taxon>
        <taxon>Bacillati</taxon>
        <taxon>Actinomycetota</taxon>
        <taxon>Actinomycetes</taxon>
        <taxon>Mycobacteriales</taxon>
        <taxon>Mycobacteriaceae</taxon>
        <taxon>Mycobacterium</taxon>
    </lineage>
</organism>
<dbReference type="InterPro" id="IPR038232">
    <property type="entry name" value="PknH-like_Extracell_sf"/>
</dbReference>
<dbReference type="Proteomes" id="UP000466396">
    <property type="component" value="Chromosome"/>
</dbReference>
<name>A0A1X1YTV9_9MYCO</name>
<proteinExistence type="predicted"/>
<evidence type="ECO:0000313" key="2">
    <source>
        <dbReference type="Proteomes" id="UP000466396"/>
    </source>
</evidence>
<protein>
    <submittedName>
        <fullName evidence="1">Sensor domain-containing protein</fullName>
    </submittedName>
</protein>
<gene>
    <name evidence="1" type="primary">lpqQ_2</name>
    <name evidence="1" type="ORF">MLAC_05190</name>
</gene>
<evidence type="ECO:0000313" key="1">
    <source>
        <dbReference type="EMBL" id="BBX95225.1"/>
    </source>
</evidence>
<sequence length="216" mass="22497">MIRTVLARVGVSAVVTGAVVAMPACSHGAPAKTGAATASGIDAEALLLSVEDVRRIANSEELASHEHANLHQPSQGNINAPGACRAVGNSELTFASGWTQYREVGYSGVTDDLEPGGSAMIDEVSQAVVIYPDGGKASGALHGLDSQLTACADLHDSAFDFTLERPDSTTLRLNSQGWSHQYRVKSSVLMSVGVLGIEPAQQIAATILQAMTDRIK</sequence>
<dbReference type="KEGG" id="mlj:MLAC_05190"/>
<keyword evidence="2" id="KW-1185">Reference proteome</keyword>
<dbReference type="AlphaFoldDB" id="A0A1X1YTV9"/>
<accession>A0A1X1YTV9</accession>
<dbReference type="Gene3D" id="3.40.1000.70">
    <property type="entry name" value="PknH-like extracellular domain"/>
    <property type="match status" value="1"/>
</dbReference>
<reference evidence="1 2" key="1">
    <citation type="journal article" date="2019" name="Emerg. Microbes Infect.">
        <title>Comprehensive subspecies identification of 175 nontuberculous mycobacteria species based on 7547 genomic profiles.</title>
        <authorList>
            <person name="Matsumoto Y."/>
            <person name="Kinjo T."/>
            <person name="Motooka D."/>
            <person name="Nabeya D."/>
            <person name="Jung N."/>
            <person name="Uechi K."/>
            <person name="Horii T."/>
            <person name="Iida T."/>
            <person name="Fujita J."/>
            <person name="Nakamura S."/>
        </authorList>
    </citation>
    <scope>NUCLEOTIDE SEQUENCE [LARGE SCALE GENOMIC DNA]</scope>
    <source>
        <strain evidence="1 2">JCM 15657</strain>
    </source>
</reference>
<dbReference type="Pfam" id="PF14032">
    <property type="entry name" value="PknH_C"/>
    <property type="match status" value="1"/>
</dbReference>